<protein>
    <recommendedName>
        <fullName evidence="3">CipC-like antibiotic response protein</fullName>
    </recommendedName>
</protein>
<name>A0A5N7AHL4_9EURO</name>
<gene>
    <name evidence="1" type="ORF">BDV27DRAFT_121287</name>
</gene>
<dbReference type="AlphaFoldDB" id="A0A5N7AHL4"/>
<dbReference type="Pfam" id="PF12585">
    <property type="entry name" value="DUF3759"/>
    <property type="match status" value="1"/>
</dbReference>
<dbReference type="InterPro" id="IPR022234">
    <property type="entry name" value="DUF3759"/>
</dbReference>
<accession>A0A5N7AHL4</accession>
<reference evidence="1 2" key="1">
    <citation type="submission" date="2019-04" db="EMBL/GenBank/DDBJ databases">
        <title>Friends and foes A comparative genomics studyof 23 Aspergillus species from section Flavi.</title>
        <authorList>
            <consortium name="DOE Joint Genome Institute"/>
            <person name="Kjaerbolling I."/>
            <person name="Vesth T."/>
            <person name="Frisvad J.C."/>
            <person name="Nybo J.L."/>
            <person name="Theobald S."/>
            <person name="Kildgaard S."/>
            <person name="Isbrandt T."/>
            <person name="Kuo A."/>
            <person name="Sato A."/>
            <person name="Lyhne E.K."/>
            <person name="Kogle M.E."/>
            <person name="Wiebenga A."/>
            <person name="Kun R.S."/>
            <person name="Lubbers R.J."/>
            <person name="Makela M.R."/>
            <person name="Barry K."/>
            <person name="Chovatia M."/>
            <person name="Clum A."/>
            <person name="Daum C."/>
            <person name="Haridas S."/>
            <person name="He G."/>
            <person name="LaButti K."/>
            <person name="Lipzen A."/>
            <person name="Mondo S."/>
            <person name="Riley R."/>
            <person name="Salamov A."/>
            <person name="Simmons B.A."/>
            <person name="Magnuson J.K."/>
            <person name="Henrissat B."/>
            <person name="Mortensen U.H."/>
            <person name="Larsen T.O."/>
            <person name="Devries R.P."/>
            <person name="Grigoriev I.V."/>
            <person name="Machida M."/>
            <person name="Baker S.E."/>
            <person name="Andersen M.R."/>
        </authorList>
    </citation>
    <scope>NUCLEOTIDE SEQUENCE [LARGE SCALE GENOMIC DNA]</scope>
    <source>
        <strain evidence="1 2">CBS 763.97</strain>
    </source>
</reference>
<organism evidence="1 2">
    <name type="scientific">Aspergillus caelatus</name>
    <dbReference type="NCBI Taxonomy" id="61420"/>
    <lineage>
        <taxon>Eukaryota</taxon>
        <taxon>Fungi</taxon>
        <taxon>Dikarya</taxon>
        <taxon>Ascomycota</taxon>
        <taxon>Pezizomycotina</taxon>
        <taxon>Eurotiomycetes</taxon>
        <taxon>Eurotiomycetidae</taxon>
        <taxon>Eurotiales</taxon>
        <taxon>Aspergillaceae</taxon>
        <taxon>Aspergillus</taxon>
        <taxon>Aspergillus subgen. Circumdati</taxon>
    </lineage>
</organism>
<dbReference type="GeneID" id="43649772"/>
<sequence>MVNLPFAEFHEDSYNKVQEGHQGHLTHDVIGGAVAYEAIKKFNEYQEKNGKVVEHGQAKEIIGGLLGAAATNLFETKGLDQFDKFKAEHEAKKHAEEALERHYN</sequence>
<dbReference type="PANTHER" id="PTHR37450">
    <property type="entry name" value="CIPC PROTEIN"/>
    <property type="match status" value="1"/>
</dbReference>
<dbReference type="EMBL" id="ML737576">
    <property type="protein sequence ID" value="KAE8369245.1"/>
    <property type="molecule type" value="Genomic_DNA"/>
</dbReference>
<evidence type="ECO:0008006" key="3">
    <source>
        <dbReference type="Google" id="ProtNLM"/>
    </source>
</evidence>
<evidence type="ECO:0000313" key="2">
    <source>
        <dbReference type="Proteomes" id="UP000326268"/>
    </source>
</evidence>
<dbReference type="RefSeq" id="XP_031932326.1">
    <property type="nucleotide sequence ID" value="XM_032065326.1"/>
</dbReference>
<dbReference type="PANTHER" id="PTHR37450:SF1">
    <property type="entry name" value="CIPC PROTEIN"/>
    <property type="match status" value="1"/>
</dbReference>
<keyword evidence="2" id="KW-1185">Reference proteome</keyword>
<dbReference type="OrthoDB" id="9895617at2759"/>
<dbReference type="Proteomes" id="UP000326268">
    <property type="component" value="Unassembled WGS sequence"/>
</dbReference>
<evidence type="ECO:0000313" key="1">
    <source>
        <dbReference type="EMBL" id="KAE8369245.1"/>
    </source>
</evidence>
<proteinExistence type="predicted"/>